<dbReference type="HAMAP" id="MF_00145">
    <property type="entry name" value="Phosphoglyc_kinase"/>
    <property type="match status" value="1"/>
</dbReference>
<reference evidence="18 19" key="1">
    <citation type="submission" date="2019-02" db="EMBL/GenBank/DDBJ databases">
        <authorList>
            <person name="Manzano-Marin A."/>
            <person name="Manzano-Marin A."/>
        </authorList>
    </citation>
    <scope>NUCLEOTIDE SEQUENCE [LARGE SCALE GENOMIC DNA]</scope>
    <source>
        <strain evidence="18 19">ErCicuneomaculata</strain>
    </source>
</reference>
<dbReference type="RefSeq" id="WP_157993838.1">
    <property type="nucleotide sequence ID" value="NZ_LR217703.1"/>
</dbReference>
<dbReference type="InterPro" id="IPR036043">
    <property type="entry name" value="Phosphoglycerate_kinase_sf"/>
</dbReference>
<evidence type="ECO:0000256" key="17">
    <source>
        <dbReference type="RuleBase" id="RU000532"/>
    </source>
</evidence>
<dbReference type="GO" id="GO:0005524">
    <property type="term" value="F:ATP binding"/>
    <property type="evidence" value="ECO:0007669"/>
    <property type="project" value="UniProtKB-KW"/>
</dbReference>
<dbReference type="InterPro" id="IPR015911">
    <property type="entry name" value="Phosphoglycerate_kinase_CS"/>
</dbReference>
<dbReference type="PRINTS" id="PR00477">
    <property type="entry name" value="PHGLYCKINASE"/>
</dbReference>
<dbReference type="FunFam" id="3.40.50.1260:FF:000002">
    <property type="entry name" value="Phosphoglycerate kinase"/>
    <property type="match status" value="1"/>
</dbReference>
<gene>
    <name evidence="14 18" type="primary">pgk</name>
    <name evidence="18" type="ORF">ERCICUMA2628_317</name>
</gene>
<evidence type="ECO:0000256" key="10">
    <source>
        <dbReference type="ARBA" id="ARBA00022741"/>
    </source>
</evidence>
<evidence type="ECO:0000256" key="15">
    <source>
        <dbReference type="PIRSR" id="PIRSR000724-1"/>
    </source>
</evidence>
<comment type="pathway">
    <text evidence="3 14">Carbohydrate degradation; glycolysis; pyruvate from D-glyceraldehyde 3-phosphate: step 2/5.</text>
</comment>
<feature type="binding site" evidence="15">
    <location>
        <position position="114"/>
    </location>
    <ligand>
        <name>(2R)-3-phosphoglycerate</name>
        <dbReference type="ChEBI" id="CHEBI:58272"/>
    </ligand>
</feature>
<proteinExistence type="inferred from homology"/>
<feature type="binding site" evidence="14">
    <location>
        <position position="36"/>
    </location>
    <ligand>
        <name>substrate</name>
    </ligand>
</feature>
<feature type="binding site" evidence="14">
    <location>
        <position position="114"/>
    </location>
    <ligand>
        <name>substrate</name>
    </ligand>
</feature>
<evidence type="ECO:0000256" key="12">
    <source>
        <dbReference type="ARBA" id="ARBA00022840"/>
    </source>
</evidence>
<dbReference type="GO" id="GO:0043531">
    <property type="term" value="F:ADP binding"/>
    <property type="evidence" value="ECO:0007669"/>
    <property type="project" value="TreeGrafter"/>
</dbReference>
<keyword evidence="12 14" id="KW-0067">ATP-binding</keyword>
<dbReference type="Pfam" id="PF00162">
    <property type="entry name" value="PGK"/>
    <property type="match status" value="1"/>
</dbReference>
<feature type="binding site" evidence="14">
    <location>
        <position position="147"/>
    </location>
    <ligand>
        <name>substrate</name>
    </ligand>
</feature>
<dbReference type="PROSITE" id="PS00111">
    <property type="entry name" value="PGLYCERATE_KINASE"/>
    <property type="match status" value="1"/>
</dbReference>
<evidence type="ECO:0000256" key="8">
    <source>
        <dbReference type="ARBA" id="ARBA00022490"/>
    </source>
</evidence>
<evidence type="ECO:0000256" key="11">
    <source>
        <dbReference type="ARBA" id="ARBA00022777"/>
    </source>
</evidence>
<evidence type="ECO:0000256" key="5">
    <source>
        <dbReference type="ARBA" id="ARBA00011245"/>
    </source>
</evidence>
<keyword evidence="8 14" id="KW-0963">Cytoplasm</keyword>
<dbReference type="EMBL" id="LR217703">
    <property type="protein sequence ID" value="VFP79777.1"/>
    <property type="molecule type" value="Genomic_DNA"/>
</dbReference>
<dbReference type="Proteomes" id="UP000294412">
    <property type="component" value="Chromosome"/>
</dbReference>
<evidence type="ECO:0000256" key="14">
    <source>
        <dbReference type="HAMAP-Rule" id="MF_00145"/>
    </source>
</evidence>
<dbReference type="InterPro" id="IPR015824">
    <property type="entry name" value="Phosphoglycerate_kinase_N"/>
</dbReference>
<dbReference type="FunFam" id="3.40.50.1260:FF:000001">
    <property type="entry name" value="Phosphoglycerate kinase"/>
    <property type="match status" value="1"/>
</dbReference>
<dbReference type="EC" id="2.7.2.3" evidence="6 14"/>
<comment type="catalytic activity">
    <reaction evidence="1 14 17">
        <text>(2R)-3-phosphoglycerate + ATP = (2R)-3-phospho-glyceroyl phosphate + ADP</text>
        <dbReference type="Rhea" id="RHEA:14801"/>
        <dbReference type="ChEBI" id="CHEBI:30616"/>
        <dbReference type="ChEBI" id="CHEBI:57604"/>
        <dbReference type="ChEBI" id="CHEBI:58272"/>
        <dbReference type="ChEBI" id="CHEBI:456216"/>
        <dbReference type="EC" id="2.7.2.3"/>
    </reaction>
</comment>
<comment type="caution">
    <text evidence="14">Lacks conserved residue(s) required for the propagation of feature annotation.</text>
</comment>
<evidence type="ECO:0000256" key="1">
    <source>
        <dbReference type="ARBA" id="ARBA00000642"/>
    </source>
</evidence>
<keyword evidence="9 14" id="KW-0808">Transferase</keyword>
<evidence type="ECO:0000313" key="19">
    <source>
        <dbReference type="Proteomes" id="UP000294412"/>
    </source>
</evidence>
<dbReference type="PANTHER" id="PTHR11406:SF23">
    <property type="entry name" value="PHOSPHOGLYCERATE KINASE 1, CHLOROPLASTIC-RELATED"/>
    <property type="match status" value="1"/>
</dbReference>
<dbReference type="PANTHER" id="PTHR11406">
    <property type="entry name" value="PHOSPHOGLYCERATE KINASE"/>
    <property type="match status" value="1"/>
</dbReference>
<keyword evidence="10 14" id="KW-0547">Nucleotide-binding</keyword>
<comment type="subunit">
    <text evidence="5 14">Monomer.</text>
</comment>
<dbReference type="GO" id="GO:0004618">
    <property type="term" value="F:phosphoglycerate kinase activity"/>
    <property type="evidence" value="ECO:0007669"/>
    <property type="project" value="UniProtKB-UniRule"/>
</dbReference>
<name>A0A451D2D3_9GAMM</name>
<keyword evidence="13 14" id="KW-0324">Glycolysis</keyword>
<feature type="binding site" evidence="15">
    <location>
        <position position="147"/>
    </location>
    <ligand>
        <name>(2R)-3-phosphoglycerate</name>
        <dbReference type="ChEBI" id="CHEBI:58272"/>
    </ligand>
</feature>
<dbReference type="OrthoDB" id="9808460at2"/>
<protein>
    <recommendedName>
        <fullName evidence="7 14">Phosphoglycerate kinase</fullName>
        <ecNumber evidence="6 14">2.7.2.3</ecNumber>
    </recommendedName>
</protein>
<evidence type="ECO:0000256" key="16">
    <source>
        <dbReference type="PIRSR" id="PIRSR000724-2"/>
    </source>
</evidence>
<evidence type="ECO:0000256" key="9">
    <source>
        <dbReference type="ARBA" id="ARBA00022679"/>
    </source>
</evidence>
<evidence type="ECO:0000313" key="18">
    <source>
        <dbReference type="EMBL" id="VFP79777.1"/>
    </source>
</evidence>
<evidence type="ECO:0000256" key="3">
    <source>
        <dbReference type="ARBA" id="ARBA00004838"/>
    </source>
</evidence>
<evidence type="ECO:0000256" key="13">
    <source>
        <dbReference type="ARBA" id="ARBA00023152"/>
    </source>
</evidence>
<feature type="binding site" evidence="14 15">
    <location>
        <begin position="21"/>
        <end position="23"/>
    </location>
    <ligand>
        <name>substrate</name>
    </ligand>
</feature>
<feature type="binding site" evidence="14 16">
    <location>
        <position position="198"/>
    </location>
    <ligand>
        <name>ATP</name>
        <dbReference type="ChEBI" id="CHEBI:30616"/>
    </ligand>
</feature>
<dbReference type="SUPFAM" id="SSF53748">
    <property type="entry name" value="Phosphoglycerate kinase"/>
    <property type="match status" value="1"/>
</dbReference>
<dbReference type="UniPathway" id="UPA00109">
    <property type="reaction ID" value="UER00185"/>
</dbReference>
<evidence type="ECO:0000256" key="4">
    <source>
        <dbReference type="ARBA" id="ARBA00008982"/>
    </source>
</evidence>
<accession>A0A451D2D3</accession>
<dbReference type="GO" id="GO:0006096">
    <property type="term" value="P:glycolytic process"/>
    <property type="evidence" value="ECO:0007669"/>
    <property type="project" value="UniProtKB-UniRule"/>
</dbReference>
<dbReference type="InterPro" id="IPR001576">
    <property type="entry name" value="Phosphoglycerate_kinase"/>
</dbReference>
<sequence length="391" mass="42390">MSMLKMTDIDLSGKCVLVRSDLNVPIKLGKVVSDARICAALPTIIEALEKNARVIVASHLGRPVEGIYNKDLSLLPVVNSLKEKLGKDHVTLCKDYLHGIHHMTEQLIVLENVRFNKGEQQNDDYLSKQYAALCDIFIMDAFGTAHRVNSSTYGVGNYAIISCAGKLLLNEITALEKVLDNPARPMIAIVGGSKISTKINVLQSLANIADTVIVGGGIANTFIAIDHKVGKSLYEPDYIPLAQKLRDKFLISIPVDVRIGTKYTETALSTIKKISAIQDGEAILDVGNETSSITDKILKTANTIIWNGPVGVFEFPNFCQGTKMIANSIAESNAFSIAGGGDTLAVIDLFKIKDKISYISTGGGAFLQFVSGEDLPVISMLKNRAKMYTKK</sequence>
<feature type="binding site" evidence="14 16">
    <location>
        <begin position="340"/>
        <end position="343"/>
    </location>
    <ligand>
        <name>ATP</name>
        <dbReference type="ChEBI" id="CHEBI:30616"/>
    </ligand>
</feature>
<dbReference type="Gene3D" id="3.40.50.1260">
    <property type="entry name" value="Phosphoglycerate kinase, N-terminal domain"/>
    <property type="match status" value="2"/>
</dbReference>
<evidence type="ECO:0000256" key="2">
    <source>
        <dbReference type="ARBA" id="ARBA00004496"/>
    </source>
</evidence>
<evidence type="ECO:0000256" key="6">
    <source>
        <dbReference type="ARBA" id="ARBA00013061"/>
    </source>
</evidence>
<feature type="binding site" evidence="14 16">
    <location>
        <position position="314"/>
    </location>
    <ligand>
        <name>ATP</name>
        <dbReference type="ChEBI" id="CHEBI:30616"/>
    </ligand>
</feature>
<feature type="binding site" evidence="14 15">
    <location>
        <begin position="59"/>
        <end position="62"/>
    </location>
    <ligand>
        <name>substrate</name>
    </ligand>
</feature>
<keyword evidence="11 14" id="KW-0418">Kinase</keyword>
<comment type="subcellular location">
    <subcellularLocation>
        <location evidence="2 14">Cytoplasm</location>
    </subcellularLocation>
</comment>
<evidence type="ECO:0000256" key="7">
    <source>
        <dbReference type="ARBA" id="ARBA00016471"/>
    </source>
</evidence>
<feature type="binding site" evidence="15">
    <location>
        <position position="36"/>
    </location>
    <ligand>
        <name>(2R)-3-phosphoglycerate</name>
        <dbReference type="ChEBI" id="CHEBI:58272"/>
    </ligand>
</feature>
<comment type="similarity">
    <text evidence="4 14 17">Belongs to the phosphoglycerate kinase family.</text>
</comment>
<dbReference type="PIRSF" id="PIRSF000724">
    <property type="entry name" value="Pgk"/>
    <property type="match status" value="1"/>
</dbReference>
<dbReference type="GO" id="GO:0005829">
    <property type="term" value="C:cytosol"/>
    <property type="evidence" value="ECO:0007669"/>
    <property type="project" value="TreeGrafter"/>
</dbReference>
<dbReference type="GO" id="GO:0006094">
    <property type="term" value="P:gluconeogenesis"/>
    <property type="evidence" value="ECO:0007669"/>
    <property type="project" value="TreeGrafter"/>
</dbReference>
<dbReference type="AlphaFoldDB" id="A0A451D2D3"/>
<organism evidence="18 19">
    <name type="scientific">Candidatus Erwinia haradaeae</name>
    <dbReference type="NCBI Taxonomy" id="1922217"/>
    <lineage>
        <taxon>Bacteria</taxon>
        <taxon>Pseudomonadati</taxon>
        <taxon>Pseudomonadota</taxon>
        <taxon>Gammaproteobacteria</taxon>
        <taxon>Enterobacterales</taxon>
        <taxon>Erwiniaceae</taxon>
        <taxon>Erwinia</taxon>
    </lineage>
</organism>